<comment type="caution">
    <text evidence="3">The sequence shown here is derived from an EMBL/GenBank/DDBJ whole genome shotgun (WGS) entry which is preliminary data.</text>
</comment>
<dbReference type="AlphaFoldDB" id="A0A8T1VVH8"/>
<sequence>MLPSYSPKGRKRSQQLQPWKRVGLLGGVCILSLFLWVQYTILTTNLGGVPAHVGELQGATKQEAQHPDTPNEQAHLRGNERLQQPSEVNADNHATGTGGGAGTGLGVVEEMLADEDVEDVEDPDKTVTAVPSGQQEARRLAVRKAMKFAWGNYEEHAFGGDEVDPKNGWKLSNVWGDIACSLVDGIDTLWIMDLKDEFQRARDYVANQLDFSHLGRDGNKVSVFETIIREVGGLLSAFDLSGDIIFKQKAKELMDVLTPAYDEKEGVFYTLLNPYTKEKTFASWAGYRAHIADVGTLQLETRYLSDITGDPKYAEMGDAFYQILKREGSYKKTGLFPVHFNSGLGKFDTRGSVITLGALGDSFYEYLLKVYIYSGKREEDEYLHDLYDDAVRGMEEHLLYFSIPDDLYFLQEMKVPSETAIQRMDHLLCFVPGLLALGTLSETEDHAKNAKHLELAEKLMETCYQFYHRQPTGLSPDIVSFPKMRVIDPKYRLRPETIESLFYLYRVTKNPKYREFGWEIFEALEAHAKVKHGYAAILDVTNLPAQTENKMESFFLAETLKYHYLLQAPDSLIPLDKTWYAKLLYRSKTKDVAKVDPGSKWHEMRKIEDLRIYEERAPESADTRSIPSIMMLGTVVGDLDDIMFGAVAATDADERIKERVLQEGAEQSKWQLYDTRDYVCLDTTGFALASNGERVGYCLSHSIAFNEQLPQFDRHSIDRGNRSVCVMYRQLTPNTVIANQWLSHARITELAQMKKIVWRMKQQVACGEPIAKARKPLTSCTACQICNKSFGMLGAAKACGICLNAICSRCCVKRLVCVANPKTGSVDETKRPFCARYIQETLLSDAIDVAKREIRREADYRPS</sequence>
<dbReference type="PANTHER" id="PTHR11742:SF6">
    <property type="entry name" value="MANNOSYL-OLIGOSACCHARIDE ALPHA-1,2-MANNOSIDASE IA-RELATED"/>
    <property type="match status" value="1"/>
</dbReference>
<feature type="transmembrane region" description="Helical" evidence="2">
    <location>
        <begin position="21"/>
        <end position="39"/>
    </location>
</feature>
<dbReference type="GO" id="GO:0005509">
    <property type="term" value="F:calcium ion binding"/>
    <property type="evidence" value="ECO:0007669"/>
    <property type="project" value="InterPro"/>
</dbReference>
<dbReference type="OrthoDB" id="8118055at2759"/>
<dbReference type="CDD" id="cd00065">
    <property type="entry name" value="FYVE_like_SF"/>
    <property type="match status" value="1"/>
</dbReference>
<dbReference type="GO" id="GO:0000139">
    <property type="term" value="C:Golgi membrane"/>
    <property type="evidence" value="ECO:0007669"/>
    <property type="project" value="TreeGrafter"/>
</dbReference>
<reference evidence="3" key="1">
    <citation type="submission" date="2021-02" db="EMBL/GenBank/DDBJ databases">
        <authorList>
            <person name="Palmer J.M."/>
        </authorList>
    </citation>
    <scope>NUCLEOTIDE SEQUENCE</scope>
    <source>
        <strain evidence="3">SCRP734</strain>
    </source>
</reference>
<dbReference type="GO" id="GO:0005783">
    <property type="term" value="C:endoplasmic reticulum"/>
    <property type="evidence" value="ECO:0007669"/>
    <property type="project" value="TreeGrafter"/>
</dbReference>
<dbReference type="PANTHER" id="PTHR11742">
    <property type="entry name" value="MANNOSYL-OLIGOSACCHARIDE ALPHA-1,2-MANNOSIDASE-RELATED"/>
    <property type="match status" value="1"/>
</dbReference>
<gene>
    <name evidence="3" type="primary">MAN1A2</name>
    <name evidence="3" type="ORF">PHYPSEUDO_003054</name>
</gene>
<name>A0A8T1VVH8_9STRA</name>
<evidence type="ECO:0000256" key="2">
    <source>
        <dbReference type="SAM" id="Phobius"/>
    </source>
</evidence>
<keyword evidence="1" id="KW-1015">Disulfide bond</keyword>
<dbReference type="InterPro" id="IPR001382">
    <property type="entry name" value="Glyco_hydro_47"/>
</dbReference>
<proteinExistence type="predicted"/>
<evidence type="ECO:0000313" key="4">
    <source>
        <dbReference type="Proteomes" id="UP000694044"/>
    </source>
</evidence>
<dbReference type="Pfam" id="PF01532">
    <property type="entry name" value="Glyco_hydro_47"/>
    <property type="match status" value="1"/>
</dbReference>
<keyword evidence="2" id="KW-0812">Transmembrane</keyword>
<organism evidence="3 4">
    <name type="scientific">Phytophthora pseudosyringae</name>
    <dbReference type="NCBI Taxonomy" id="221518"/>
    <lineage>
        <taxon>Eukaryota</taxon>
        <taxon>Sar</taxon>
        <taxon>Stramenopiles</taxon>
        <taxon>Oomycota</taxon>
        <taxon>Peronosporomycetes</taxon>
        <taxon>Peronosporales</taxon>
        <taxon>Peronosporaceae</taxon>
        <taxon>Phytophthora</taxon>
    </lineage>
</organism>
<dbReference type="Proteomes" id="UP000694044">
    <property type="component" value="Unassembled WGS sequence"/>
</dbReference>
<keyword evidence="4" id="KW-1185">Reference proteome</keyword>
<keyword evidence="2" id="KW-0472">Membrane</keyword>
<protein>
    <submittedName>
        <fullName evidence="3">Mannosyl-oligosaccharide 1,2-alpha-mannosidase IB</fullName>
    </submittedName>
</protein>
<dbReference type="InterPro" id="IPR050749">
    <property type="entry name" value="Glycosyl_Hydrolase_47"/>
</dbReference>
<dbReference type="EMBL" id="JAGDFM010000159">
    <property type="protein sequence ID" value="KAG7384029.1"/>
    <property type="molecule type" value="Genomic_DNA"/>
</dbReference>
<dbReference type="GO" id="GO:0004571">
    <property type="term" value="F:mannosyl-oligosaccharide 1,2-alpha-mannosidase activity"/>
    <property type="evidence" value="ECO:0007669"/>
    <property type="project" value="InterPro"/>
</dbReference>
<feature type="disulfide bond" evidence="1">
    <location>
        <begin position="429"/>
        <end position="463"/>
    </location>
</feature>
<keyword evidence="2" id="KW-1133">Transmembrane helix</keyword>
<accession>A0A8T1VVH8</accession>
<evidence type="ECO:0000256" key="1">
    <source>
        <dbReference type="PIRSR" id="PIRSR601382-3"/>
    </source>
</evidence>
<evidence type="ECO:0000313" key="3">
    <source>
        <dbReference type="EMBL" id="KAG7384029.1"/>
    </source>
</evidence>